<reference evidence="1" key="1">
    <citation type="journal article" date="2020" name="Nat. Commun.">
        <title>Large-scale genome sequencing of mycorrhizal fungi provides insights into the early evolution of symbiotic traits.</title>
        <authorList>
            <person name="Miyauchi S."/>
            <person name="Kiss E."/>
            <person name="Kuo A."/>
            <person name="Drula E."/>
            <person name="Kohler A."/>
            <person name="Sanchez-Garcia M."/>
            <person name="Morin E."/>
            <person name="Andreopoulos B."/>
            <person name="Barry K.W."/>
            <person name="Bonito G."/>
            <person name="Buee M."/>
            <person name="Carver A."/>
            <person name="Chen C."/>
            <person name="Cichocki N."/>
            <person name="Clum A."/>
            <person name="Culley D."/>
            <person name="Crous P.W."/>
            <person name="Fauchery L."/>
            <person name="Girlanda M."/>
            <person name="Hayes R.D."/>
            <person name="Keri Z."/>
            <person name="LaButti K."/>
            <person name="Lipzen A."/>
            <person name="Lombard V."/>
            <person name="Magnuson J."/>
            <person name="Maillard F."/>
            <person name="Murat C."/>
            <person name="Nolan M."/>
            <person name="Ohm R.A."/>
            <person name="Pangilinan J."/>
            <person name="Pereira M.F."/>
            <person name="Perotto S."/>
            <person name="Peter M."/>
            <person name="Pfister S."/>
            <person name="Riley R."/>
            <person name="Sitrit Y."/>
            <person name="Stielow J.B."/>
            <person name="Szollosi G."/>
            <person name="Zifcakova L."/>
            <person name="Stursova M."/>
            <person name="Spatafora J.W."/>
            <person name="Tedersoo L."/>
            <person name="Vaario L.M."/>
            <person name="Yamada A."/>
            <person name="Yan M."/>
            <person name="Wang P."/>
            <person name="Xu J."/>
            <person name="Bruns T."/>
            <person name="Baldrian P."/>
            <person name="Vilgalys R."/>
            <person name="Dunand C."/>
            <person name="Henrissat B."/>
            <person name="Grigoriev I.V."/>
            <person name="Hibbett D."/>
            <person name="Nagy L.G."/>
            <person name="Martin F.M."/>
        </authorList>
    </citation>
    <scope>NUCLEOTIDE SEQUENCE</scope>
    <source>
        <strain evidence="1">UP504</strain>
    </source>
</reference>
<organism evidence="1 2">
    <name type="scientific">Hydnum rufescens UP504</name>
    <dbReference type="NCBI Taxonomy" id="1448309"/>
    <lineage>
        <taxon>Eukaryota</taxon>
        <taxon>Fungi</taxon>
        <taxon>Dikarya</taxon>
        <taxon>Basidiomycota</taxon>
        <taxon>Agaricomycotina</taxon>
        <taxon>Agaricomycetes</taxon>
        <taxon>Cantharellales</taxon>
        <taxon>Hydnaceae</taxon>
        <taxon>Hydnum</taxon>
    </lineage>
</organism>
<sequence length="259" mass="28470">MGLGTVVGTYDVLCIVALLPKAFVQALLPSNVSGITPSPFWSSSAIEAAIGVEIPEDKHIVMFELGRQINTGAWALPKFTFQEAKFEILFLNHPAMESMSSTTPFMLKHTIVFDSTIMKLSSHFSPPTSPVIYDGASEDVQYNIQDVLRASLRYAPPGDLDSGPWSKTAVKRMMEQPWFSVNPGANVSKFILDFEERHKEMTPLEGTLAFRPSFFKLGNDAEARTSPTPIGTGMRANGYHAKLSFVLEGPHPAASYRRG</sequence>
<dbReference type="AlphaFoldDB" id="A0A9P6B3G1"/>
<proteinExistence type="predicted"/>
<protein>
    <submittedName>
        <fullName evidence="1">Uncharacterized protein</fullName>
    </submittedName>
</protein>
<dbReference type="EMBL" id="MU128937">
    <property type="protein sequence ID" value="KAF9516672.1"/>
    <property type="molecule type" value="Genomic_DNA"/>
</dbReference>
<keyword evidence="2" id="KW-1185">Reference proteome</keyword>
<evidence type="ECO:0000313" key="2">
    <source>
        <dbReference type="Proteomes" id="UP000886523"/>
    </source>
</evidence>
<dbReference type="Proteomes" id="UP000886523">
    <property type="component" value="Unassembled WGS sequence"/>
</dbReference>
<accession>A0A9P6B3G1</accession>
<name>A0A9P6B3G1_9AGAM</name>
<comment type="caution">
    <text evidence="1">The sequence shown here is derived from an EMBL/GenBank/DDBJ whole genome shotgun (WGS) entry which is preliminary data.</text>
</comment>
<dbReference type="OrthoDB" id="3358860at2759"/>
<gene>
    <name evidence="1" type="ORF">BS47DRAFT_1340555</name>
</gene>
<evidence type="ECO:0000313" key="1">
    <source>
        <dbReference type="EMBL" id="KAF9516672.1"/>
    </source>
</evidence>